<proteinExistence type="predicted"/>
<dbReference type="EMBL" id="MFGB01000020">
    <property type="protein sequence ID" value="OGF25808.1"/>
    <property type="molecule type" value="Genomic_DNA"/>
</dbReference>
<accession>A0A1F5SGG3</accession>
<comment type="caution">
    <text evidence="1">The sequence shown here is derived from an EMBL/GenBank/DDBJ whole genome shotgun (WGS) entry which is preliminary data.</text>
</comment>
<dbReference type="AlphaFoldDB" id="A0A1F5SGG3"/>
<organism evidence="1 2">
    <name type="scientific">Candidatus Falkowbacteria bacterium RIFOXYA2_FULL_47_19</name>
    <dbReference type="NCBI Taxonomy" id="1797994"/>
    <lineage>
        <taxon>Bacteria</taxon>
        <taxon>Candidatus Falkowiibacteriota</taxon>
    </lineage>
</organism>
<gene>
    <name evidence="1" type="ORF">A2227_01240</name>
</gene>
<dbReference type="Proteomes" id="UP000178367">
    <property type="component" value="Unassembled WGS sequence"/>
</dbReference>
<name>A0A1F5SGG3_9BACT</name>
<dbReference type="InterPro" id="IPR023430">
    <property type="entry name" value="Pept_HybD-like_dom_sf"/>
</dbReference>
<evidence type="ECO:0000313" key="1">
    <source>
        <dbReference type="EMBL" id="OGF25808.1"/>
    </source>
</evidence>
<dbReference type="Gene3D" id="3.40.50.1450">
    <property type="entry name" value="HybD-like"/>
    <property type="match status" value="1"/>
</dbReference>
<reference evidence="1 2" key="1">
    <citation type="journal article" date="2016" name="Nat. Commun.">
        <title>Thousands of microbial genomes shed light on interconnected biogeochemical processes in an aquifer system.</title>
        <authorList>
            <person name="Anantharaman K."/>
            <person name="Brown C.T."/>
            <person name="Hug L.A."/>
            <person name="Sharon I."/>
            <person name="Castelle C.J."/>
            <person name="Probst A.J."/>
            <person name="Thomas B.C."/>
            <person name="Singh A."/>
            <person name="Wilkins M.J."/>
            <person name="Karaoz U."/>
            <person name="Brodie E.L."/>
            <person name="Williams K.H."/>
            <person name="Hubbard S.S."/>
            <person name="Banfield J.F."/>
        </authorList>
    </citation>
    <scope>NUCLEOTIDE SEQUENCE [LARGE SCALE GENOMIC DNA]</scope>
</reference>
<evidence type="ECO:0000313" key="2">
    <source>
        <dbReference type="Proteomes" id="UP000178367"/>
    </source>
</evidence>
<sequence>MKTVYIFGNPLLSFDNLPLKLMPDLAKKFPAITFLSIDPNENLKFTDKKPVIIDTIFGIKKVAVLHDIDRIITDKIYSAHDLDLSFNLKLLAKLGYIEKVTILGVPPGIKKEEALMQLYPLIERSFSGIE</sequence>
<protein>
    <submittedName>
        <fullName evidence="1">Uncharacterized protein</fullName>
    </submittedName>
</protein>
<dbReference type="STRING" id="1797994.A2227_01240"/>